<protein>
    <submittedName>
        <fullName evidence="1">Uncharacterized protein</fullName>
    </submittedName>
</protein>
<sequence>MELQDTVAKAYKLRVEKELIELAELRMVKALADAGAKHNQFARGLGISKYELPDMLKKAERVEPIRAGFSSGSPYEICQRYYVGELTRAQAIDELVRWEYKPQAKGEEWDPWGMEGGAPRVRGSWDDMNTAKTHKLIDYDFYTEVGDKIDAKAQATPKDKPLDRAPNYS</sequence>
<accession>A0A2Z5QWD8</accession>
<name>A0A2Z5QWD8_9MICC</name>
<dbReference type="KEGG" id="raj:RA11412_0364"/>
<gene>
    <name evidence="1" type="ORF">RA11412_0364</name>
</gene>
<dbReference type="Proteomes" id="UP000250241">
    <property type="component" value="Chromosome"/>
</dbReference>
<dbReference type="AlphaFoldDB" id="A0A2Z5QWD8"/>
<organism evidence="1 2">
    <name type="scientific">Rothia aeria</name>
    <dbReference type="NCBI Taxonomy" id="172042"/>
    <lineage>
        <taxon>Bacteria</taxon>
        <taxon>Bacillati</taxon>
        <taxon>Actinomycetota</taxon>
        <taxon>Actinomycetes</taxon>
        <taxon>Micrococcales</taxon>
        <taxon>Micrococcaceae</taxon>
        <taxon>Rothia</taxon>
    </lineage>
</organism>
<evidence type="ECO:0000313" key="2">
    <source>
        <dbReference type="Proteomes" id="UP000250241"/>
    </source>
</evidence>
<dbReference type="EMBL" id="AP017895">
    <property type="protein sequence ID" value="BAV86663.1"/>
    <property type="molecule type" value="Genomic_DNA"/>
</dbReference>
<reference evidence="1 2" key="1">
    <citation type="submission" date="2016-10" db="EMBL/GenBank/DDBJ databases">
        <title>Genome sequence of Rothia aeria strain JCM11412.</title>
        <authorList>
            <person name="Nambu T."/>
        </authorList>
    </citation>
    <scope>NUCLEOTIDE SEQUENCE [LARGE SCALE GENOMIC DNA]</scope>
    <source>
        <strain evidence="1 2">JCM 11412</strain>
    </source>
</reference>
<proteinExistence type="predicted"/>
<keyword evidence="2" id="KW-1185">Reference proteome</keyword>
<evidence type="ECO:0000313" key="1">
    <source>
        <dbReference type="EMBL" id="BAV86663.1"/>
    </source>
</evidence>